<accession>A0AAD9D9E4</accession>
<dbReference type="Proteomes" id="UP001224775">
    <property type="component" value="Unassembled WGS sequence"/>
</dbReference>
<keyword evidence="2" id="KW-1185">Reference proteome</keyword>
<proteinExistence type="predicted"/>
<dbReference type="InterPro" id="IPR027417">
    <property type="entry name" value="P-loop_NTPase"/>
</dbReference>
<dbReference type="EMBL" id="JATAAI010000019">
    <property type="protein sequence ID" value="KAK1739121.1"/>
    <property type="molecule type" value="Genomic_DNA"/>
</dbReference>
<name>A0AAD9D9E4_9STRA</name>
<comment type="caution">
    <text evidence="1">The sequence shown here is derived from an EMBL/GenBank/DDBJ whole genome shotgun (WGS) entry which is preliminary data.</text>
</comment>
<evidence type="ECO:0000313" key="1">
    <source>
        <dbReference type="EMBL" id="KAK1739121.1"/>
    </source>
</evidence>
<reference evidence="1" key="1">
    <citation type="submission" date="2023-06" db="EMBL/GenBank/DDBJ databases">
        <title>Survivors Of The Sea: Transcriptome response of Skeletonema marinoi to long-term dormancy.</title>
        <authorList>
            <person name="Pinder M.I.M."/>
            <person name="Kourtchenko O."/>
            <person name="Robertson E.K."/>
            <person name="Larsson T."/>
            <person name="Maumus F."/>
            <person name="Osuna-Cruz C.M."/>
            <person name="Vancaester E."/>
            <person name="Stenow R."/>
            <person name="Vandepoele K."/>
            <person name="Ploug H."/>
            <person name="Bruchert V."/>
            <person name="Godhe A."/>
            <person name="Topel M."/>
        </authorList>
    </citation>
    <scope>NUCLEOTIDE SEQUENCE</scope>
    <source>
        <strain evidence="1">R05AC</strain>
    </source>
</reference>
<gene>
    <name evidence="1" type="ORF">QTG54_010437</name>
</gene>
<dbReference type="AlphaFoldDB" id="A0AAD9D9E4"/>
<protein>
    <submittedName>
        <fullName evidence="1">Uncharacterized protein</fullName>
    </submittedName>
</protein>
<organism evidence="1 2">
    <name type="scientific">Skeletonema marinoi</name>
    <dbReference type="NCBI Taxonomy" id="267567"/>
    <lineage>
        <taxon>Eukaryota</taxon>
        <taxon>Sar</taxon>
        <taxon>Stramenopiles</taxon>
        <taxon>Ochrophyta</taxon>
        <taxon>Bacillariophyta</taxon>
        <taxon>Coscinodiscophyceae</taxon>
        <taxon>Thalassiosirophycidae</taxon>
        <taxon>Thalassiosirales</taxon>
        <taxon>Skeletonemataceae</taxon>
        <taxon>Skeletonema</taxon>
        <taxon>Skeletonema marinoi-dohrnii complex</taxon>
    </lineage>
</organism>
<dbReference type="Gene3D" id="3.40.50.300">
    <property type="entry name" value="P-loop containing nucleotide triphosphate hydrolases"/>
    <property type="match status" value="1"/>
</dbReference>
<evidence type="ECO:0000313" key="2">
    <source>
        <dbReference type="Proteomes" id="UP001224775"/>
    </source>
</evidence>
<sequence length="138" mass="15922">MANIKIPLGVIPVAVASSNYTEETKGEKISSVNYTDGLYAPLLLPWVKRFAADDRLMVMKFNEVFDSRIFDEVLRFAGVEDSSVDAHYEDFIRNKSPTNKGAEMPLDPTIRLYLKFLYQPFDKFLVQLLGEEWEGWYE</sequence>